<protein>
    <submittedName>
        <fullName evidence="3">YciI family protein</fullName>
    </submittedName>
</protein>
<keyword evidence="4" id="KW-1185">Reference proteome</keyword>
<dbReference type="RefSeq" id="WP_340235320.1">
    <property type="nucleotide sequence ID" value="NZ_JBBEWC010000004.1"/>
</dbReference>
<sequence>MNQYVIIARDGTDEQAIDRRMAARPTHLEGVKNLKDNNQYISGGAILDDSGKMIGSVMILQFETDQEMQAWYNSDSYITQNVWQTIEIKSFRVANV</sequence>
<dbReference type="PANTHER" id="PTHR33606:SF3">
    <property type="entry name" value="PROTEIN YCII"/>
    <property type="match status" value="1"/>
</dbReference>
<dbReference type="InterPro" id="IPR051807">
    <property type="entry name" value="Sec-metab_biosynth-assoc"/>
</dbReference>
<evidence type="ECO:0000313" key="4">
    <source>
        <dbReference type="Proteomes" id="UP001597510"/>
    </source>
</evidence>
<feature type="domain" description="YCII-related" evidence="2">
    <location>
        <begin position="3"/>
        <end position="92"/>
    </location>
</feature>
<name>A0ABW5J328_9BACT</name>
<accession>A0ABW5J328</accession>
<comment type="similarity">
    <text evidence="1">Belongs to the YciI family.</text>
</comment>
<dbReference type="InterPro" id="IPR005545">
    <property type="entry name" value="YCII"/>
</dbReference>
<proteinExistence type="inferred from homology"/>
<organism evidence="3 4">
    <name type="scientific">Emticicia soli</name>
    <dbReference type="NCBI Taxonomy" id="2027878"/>
    <lineage>
        <taxon>Bacteria</taxon>
        <taxon>Pseudomonadati</taxon>
        <taxon>Bacteroidota</taxon>
        <taxon>Cytophagia</taxon>
        <taxon>Cytophagales</taxon>
        <taxon>Leadbetterellaceae</taxon>
        <taxon>Emticicia</taxon>
    </lineage>
</organism>
<dbReference type="InterPro" id="IPR011008">
    <property type="entry name" value="Dimeric_a/b-barrel"/>
</dbReference>
<evidence type="ECO:0000256" key="1">
    <source>
        <dbReference type="ARBA" id="ARBA00007689"/>
    </source>
</evidence>
<comment type="caution">
    <text evidence="3">The sequence shown here is derived from an EMBL/GenBank/DDBJ whole genome shotgun (WGS) entry which is preliminary data.</text>
</comment>
<gene>
    <name evidence="3" type="ORF">ACFSR2_03395</name>
</gene>
<dbReference type="SUPFAM" id="SSF54909">
    <property type="entry name" value="Dimeric alpha+beta barrel"/>
    <property type="match status" value="1"/>
</dbReference>
<dbReference type="Proteomes" id="UP001597510">
    <property type="component" value="Unassembled WGS sequence"/>
</dbReference>
<evidence type="ECO:0000259" key="2">
    <source>
        <dbReference type="Pfam" id="PF03795"/>
    </source>
</evidence>
<reference evidence="4" key="1">
    <citation type="journal article" date="2019" name="Int. J. Syst. Evol. Microbiol.">
        <title>The Global Catalogue of Microorganisms (GCM) 10K type strain sequencing project: providing services to taxonomists for standard genome sequencing and annotation.</title>
        <authorList>
            <consortium name="The Broad Institute Genomics Platform"/>
            <consortium name="The Broad Institute Genome Sequencing Center for Infectious Disease"/>
            <person name="Wu L."/>
            <person name="Ma J."/>
        </authorList>
    </citation>
    <scope>NUCLEOTIDE SEQUENCE [LARGE SCALE GENOMIC DNA]</scope>
    <source>
        <strain evidence="4">KCTC 52344</strain>
    </source>
</reference>
<dbReference type="EMBL" id="JBHULC010000004">
    <property type="protein sequence ID" value="MFD2519913.1"/>
    <property type="molecule type" value="Genomic_DNA"/>
</dbReference>
<evidence type="ECO:0000313" key="3">
    <source>
        <dbReference type="EMBL" id="MFD2519913.1"/>
    </source>
</evidence>
<dbReference type="Gene3D" id="3.30.70.1060">
    <property type="entry name" value="Dimeric alpha+beta barrel"/>
    <property type="match status" value="1"/>
</dbReference>
<dbReference type="Pfam" id="PF03795">
    <property type="entry name" value="YCII"/>
    <property type="match status" value="1"/>
</dbReference>
<dbReference type="PANTHER" id="PTHR33606">
    <property type="entry name" value="PROTEIN YCII"/>
    <property type="match status" value="1"/>
</dbReference>